<evidence type="ECO:0000313" key="2">
    <source>
        <dbReference type="Proteomes" id="UP000244441"/>
    </source>
</evidence>
<dbReference type="AlphaFoldDB" id="A0A2S0VMR5"/>
<sequence>MQSKESGMQFKLLPLFIKSSIINIPTKHHPLQRNGYLLSLPLQQGNVAIRCAHGNLRVICQQPFGNTVL</sequence>
<dbReference type="KEGG" id="cate:C2869_03170"/>
<keyword evidence="2" id="KW-1185">Reference proteome</keyword>
<accession>A0A2S0VMR5</accession>
<dbReference type="Proteomes" id="UP000244441">
    <property type="component" value="Chromosome"/>
</dbReference>
<dbReference type="EMBL" id="CP026604">
    <property type="protein sequence ID" value="AWB65495.1"/>
    <property type="molecule type" value="Genomic_DNA"/>
</dbReference>
<proteinExistence type="predicted"/>
<organism evidence="1 2">
    <name type="scientific">Saccharobesus litoralis</name>
    <dbReference type="NCBI Taxonomy" id="2172099"/>
    <lineage>
        <taxon>Bacteria</taxon>
        <taxon>Pseudomonadati</taxon>
        <taxon>Pseudomonadota</taxon>
        <taxon>Gammaproteobacteria</taxon>
        <taxon>Alteromonadales</taxon>
        <taxon>Alteromonadaceae</taxon>
        <taxon>Saccharobesus</taxon>
    </lineage>
</organism>
<gene>
    <name evidence="1" type="ORF">C2869_03170</name>
</gene>
<name>A0A2S0VMR5_9ALTE</name>
<reference evidence="1 2" key="1">
    <citation type="submission" date="2018-01" db="EMBL/GenBank/DDBJ databases">
        <title>Genome sequence of a Cantenovulum-like bacteria.</title>
        <authorList>
            <person name="Tan W.R."/>
            <person name="Lau N.-S."/>
            <person name="Go F."/>
            <person name="Amirul A.-A.A."/>
        </authorList>
    </citation>
    <scope>NUCLEOTIDE SEQUENCE [LARGE SCALE GENOMIC DNA]</scope>
    <source>
        <strain evidence="1 2">CCB-QB4</strain>
    </source>
</reference>
<evidence type="ECO:0000313" key="1">
    <source>
        <dbReference type="EMBL" id="AWB65495.1"/>
    </source>
</evidence>
<protein>
    <submittedName>
        <fullName evidence="1">Uncharacterized protein</fullName>
    </submittedName>
</protein>